<protein>
    <submittedName>
        <fullName evidence="1">Uncharacterized protein</fullName>
    </submittedName>
</protein>
<dbReference type="OMA" id="SSMQFHN"/>
<reference evidence="1" key="2">
    <citation type="submission" date="2025-09" db="UniProtKB">
        <authorList>
            <consortium name="Ensembl"/>
        </authorList>
    </citation>
    <scope>IDENTIFICATION</scope>
</reference>
<proteinExistence type="predicted"/>
<accession>A0A2K5Y4K1</accession>
<reference evidence="1" key="1">
    <citation type="submission" date="2025-08" db="UniProtKB">
        <authorList>
            <consortium name="Ensembl"/>
        </authorList>
    </citation>
    <scope>IDENTIFICATION</scope>
</reference>
<name>A0A2K5Y4K1_MANLE</name>
<dbReference type="Proteomes" id="UP000233140">
    <property type="component" value="Unassembled WGS sequence"/>
</dbReference>
<organism evidence="1 2">
    <name type="scientific">Mandrillus leucophaeus</name>
    <name type="common">Drill</name>
    <name type="synonym">Papio leucophaeus</name>
    <dbReference type="NCBI Taxonomy" id="9568"/>
    <lineage>
        <taxon>Eukaryota</taxon>
        <taxon>Metazoa</taxon>
        <taxon>Chordata</taxon>
        <taxon>Craniata</taxon>
        <taxon>Vertebrata</taxon>
        <taxon>Euteleostomi</taxon>
        <taxon>Mammalia</taxon>
        <taxon>Eutheria</taxon>
        <taxon>Euarchontoglires</taxon>
        <taxon>Primates</taxon>
        <taxon>Haplorrhini</taxon>
        <taxon>Catarrhini</taxon>
        <taxon>Cercopithecidae</taxon>
        <taxon>Cercopithecinae</taxon>
        <taxon>Mandrillus</taxon>
    </lineage>
</organism>
<sequence length="136" mass="14987">MSQVQGRGPTWAVLFMSKVGVRGDRQSEGDEVLDPLRQALDSSMQFHNLYQHPQHLAFHVSAPVASTMQQASGLLGLLPHLSSFALQLAHSLLPSLGSHGCKKQNGLWTLLAESLVTVGLWTSQFNFLNISFFHYS</sequence>
<dbReference type="AlphaFoldDB" id="A0A2K5Y4K1"/>
<keyword evidence="2" id="KW-1185">Reference proteome</keyword>
<evidence type="ECO:0000313" key="1">
    <source>
        <dbReference type="Ensembl" id="ENSMLEP00000010494.1"/>
    </source>
</evidence>
<dbReference type="GeneTree" id="ENSGT00550000076451"/>
<evidence type="ECO:0000313" key="2">
    <source>
        <dbReference type="Proteomes" id="UP000233140"/>
    </source>
</evidence>
<dbReference type="Ensembl" id="ENSMLET00000033907.1">
    <property type="protein sequence ID" value="ENSMLEP00000010494.1"/>
    <property type="gene ID" value="ENSMLEG00000029452.1"/>
</dbReference>